<dbReference type="KEGG" id="ddb:E7747_14505"/>
<name>A0A4P7W5S6_9BACT</name>
<feature type="signal peptide" evidence="1">
    <location>
        <begin position="1"/>
        <end position="23"/>
    </location>
</feature>
<keyword evidence="3" id="KW-1185">Reference proteome</keyword>
<gene>
    <name evidence="2" type="ORF">E7747_14505</name>
</gene>
<dbReference type="Proteomes" id="UP000297149">
    <property type="component" value="Chromosome"/>
</dbReference>
<dbReference type="AlphaFoldDB" id="A0A4P7W5S6"/>
<feature type="chain" id="PRO_5020767650" evidence="1">
    <location>
        <begin position="24"/>
        <end position="933"/>
    </location>
</feature>
<dbReference type="EMBL" id="CP039396">
    <property type="protein sequence ID" value="QCD43373.1"/>
    <property type="molecule type" value="Genomic_DNA"/>
</dbReference>
<dbReference type="RefSeq" id="WP_136416726.1">
    <property type="nucleotide sequence ID" value="NZ_CP039396.1"/>
</dbReference>
<organism evidence="2 3">
    <name type="scientific">Duncaniella dubosii</name>
    <dbReference type="NCBI Taxonomy" id="2518971"/>
    <lineage>
        <taxon>Bacteria</taxon>
        <taxon>Pseudomonadati</taxon>
        <taxon>Bacteroidota</taxon>
        <taxon>Bacteroidia</taxon>
        <taxon>Bacteroidales</taxon>
        <taxon>Muribaculaceae</taxon>
        <taxon>Duncaniella</taxon>
    </lineage>
</organism>
<evidence type="ECO:0000313" key="2">
    <source>
        <dbReference type="EMBL" id="QCD43373.1"/>
    </source>
</evidence>
<keyword evidence="1" id="KW-0732">Signal</keyword>
<protein>
    <submittedName>
        <fullName evidence="2">SusC/RagA family TonB-linked outer membrane protein</fullName>
    </submittedName>
</protein>
<dbReference type="InterPro" id="IPR023996">
    <property type="entry name" value="TonB-dep_OMP_SusC/RagA"/>
</dbReference>
<dbReference type="Gene3D" id="2.170.130.10">
    <property type="entry name" value="TonB-dependent receptor, plug domain"/>
    <property type="match status" value="1"/>
</dbReference>
<dbReference type="SUPFAM" id="SSF56935">
    <property type="entry name" value="Porins"/>
    <property type="match status" value="1"/>
</dbReference>
<reference evidence="3" key="1">
    <citation type="submission" date="2019-02" db="EMBL/GenBank/DDBJ databases">
        <title>Isolation and identification of novel species under the genus Muribaculum.</title>
        <authorList>
            <person name="Miyake S."/>
            <person name="Ding Y."/>
            <person name="Low A."/>
            <person name="Soh M."/>
            <person name="Seedorf H."/>
        </authorList>
    </citation>
    <scope>NUCLEOTIDE SEQUENCE [LARGE SCALE GENOMIC DNA]</scope>
    <source>
        <strain evidence="3">H5</strain>
    </source>
</reference>
<evidence type="ECO:0000313" key="3">
    <source>
        <dbReference type="Proteomes" id="UP000297149"/>
    </source>
</evidence>
<accession>A0A4P7W5S6</accession>
<proteinExistence type="predicted"/>
<evidence type="ECO:0000256" key="1">
    <source>
        <dbReference type="SAM" id="SignalP"/>
    </source>
</evidence>
<dbReference type="NCBIfam" id="TIGR04056">
    <property type="entry name" value="OMP_RagA_SusC"/>
    <property type="match status" value="1"/>
</dbReference>
<dbReference type="InterPro" id="IPR037066">
    <property type="entry name" value="Plug_dom_sf"/>
</dbReference>
<sequence>MKQIYKIVTIGAFALLSAGISKADELLDSTKVHVAFRTVEDMNLLGGVSAVDVEKLMEKDYSTYSLSDMQALVGGYNGQLWNQGNALVLVDGVPREATNILPSEIAQITFLKSAQAVVLYGSRGAHGVILITTKRGNEKGLQVSVRGNAQLYVPKSYPKYLGSAEYATLYNEALVNDGIEIPAFSQEDIYNYSAGTNPFRYPDINFFSDEYLKKNYMRYDATAEFRGGGKYAKYYANVGLYNNSDLIKFGEGKDNHTTRLHVRGNIDLKLNDWISGWVNTSASFYDDRKDRSNFWAESAVLRPTNPGADPLVPLIPISAIDPSDQSAWAYINNSNYIVDGKYLLGGTQQYATNPFAGMYAAGHNTYTSRQFQFDLGLDIDLARVLPGLSFRAQYAVDYATSYNTAIINDYATYRATWDNALGYDMISGITKYNLDKSTATQTVSDSKDIQTIAFNASFNYNRTFGDAHNFHAMLLANGYQVSTSGEYHRVSNANLGLNLEYDYMNKYYAQLSGAAIHSAKLAPGHRNAFSPTATLGWRISQEDWLSDVDWLNDLKLTASYGVINQDIDIEKYYMYADIFTSTGTWWGWSETNNSMQTTDSQRGGNPDLGFVKRKEFNAGLNTVLFNGLIGINANFFNIDTNDQLTIASSTYPNYFQTYWPVSDLRPYINYNNQRRTGFDFGVNIAKEVGDFGLGLGVNGMYNKTKNLRINETVEYDWLRQTGAAVDALRGYECLGFFADENDVATSAKINNNTRPGDLKYKDQNGDGVIDSKDQVVLGKWGAPFCMGVNFTAKWKNFTLFVAGTGSFGGMGVKNDTYNWVYGDRKYSEVVRGRWTPETAATATYPRLTTQGGELNFVTSDFWTFSTDAFYLDKVQLTYDLPSSLFRDKFVKGLQVYVNGNSLATISKERKQLERAVGAAPQCRVYTLGVKVDF</sequence>